<feature type="transmembrane region" description="Helical" evidence="6">
    <location>
        <begin position="172"/>
        <end position="192"/>
    </location>
</feature>
<comment type="subcellular location">
    <subcellularLocation>
        <location evidence="1">Cell membrane</location>
        <topology evidence="1">Multi-pass membrane protein</topology>
    </subcellularLocation>
</comment>
<dbReference type="Proteomes" id="UP000176634">
    <property type="component" value="Unassembled WGS sequence"/>
</dbReference>
<sequence length="202" mass="22635">MWHLLVKNIKLILVWSFVFAILSMVSSLFFPKQYSATSQVLIISRDKEGTDPYTQARSAEKIGANLAQIMKTTDFYNKVMSSPASFDKTPWSKLTDRGQRKKWNKDISANMLYGVSLMNVKVFSYSQAEAAALSKAVSQTLVTQGWEYLGGDVAIKIVSEPLVSKWPVRPSVPLNGAVGFLVGFLIFSLWVIRYKKHNLFGG</sequence>
<proteinExistence type="predicted"/>
<dbReference type="InterPro" id="IPR003856">
    <property type="entry name" value="LPS_length_determ_N"/>
</dbReference>
<dbReference type="GO" id="GO:0005886">
    <property type="term" value="C:plasma membrane"/>
    <property type="evidence" value="ECO:0007669"/>
    <property type="project" value="UniProtKB-SubCell"/>
</dbReference>
<reference evidence="8 9" key="1">
    <citation type="journal article" date="2016" name="Nat. Commun.">
        <title>Thousands of microbial genomes shed light on interconnected biogeochemical processes in an aquifer system.</title>
        <authorList>
            <person name="Anantharaman K."/>
            <person name="Brown C.T."/>
            <person name="Hug L.A."/>
            <person name="Sharon I."/>
            <person name="Castelle C.J."/>
            <person name="Probst A.J."/>
            <person name="Thomas B.C."/>
            <person name="Singh A."/>
            <person name="Wilkins M.J."/>
            <person name="Karaoz U."/>
            <person name="Brodie E.L."/>
            <person name="Williams K.H."/>
            <person name="Hubbard S.S."/>
            <person name="Banfield J.F."/>
        </authorList>
    </citation>
    <scope>NUCLEOTIDE SEQUENCE [LARGE SCALE GENOMIC DNA]</scope>
</reference>
<keyword evidence="2" id="KW-1003">Cell membrane</keyword>
<comment type="caution">
    <text evidence="8">The sequence shown here is derived from an EMBL/GenBank/DDBJ whole genome shotgun (WGS) entry which is preliminary data.</text>
</comment>
<protein>
    <recommendedName>
        <fullName evidence="7">Polysaccharide chain length determinant N-terminal domain-containing protein</fullName>
    </recommendedName>
</protein>
<evidence type="ECO:0000259" key="7">
    <source>
        <dbReference type="Pfam" id="PF02706"/>
    </source>
</evidence>
<keyword evidence="3 6" id="KW-0812">Transmembrane</keyword>
<evidence type="ECO:0000313" key="9">
    <source>
        <dbReference type="Proteomes" id="UP000176634"/>
    </source>
</evidence>
<evidence type="ECO:0000256" key="2">
    <source>
        <dbReference type="ARBA" id="ARBA00022475"/>
    </source>
</evidence>
<evidence type="ECO:0000256" key="1">
    <source>
        <dbReference type="ARBA" id="ARBA00004651"/>
    </source>
</evidence>
<dbReference type="Pfam" id="PF02706">
    <property type="entry name" value="Wzz"/>
    <property type="match status" value="1"/>
</dbReference>
<dbReference type="EMBL" id="MFRA01000001">
    <property type="protein sequence ID" value="OGH93378.1"/>
    <property type="molecule type" value="Genomic_DNA"/>
</dbReference>
<dbReference type="AlphaFoldDB" id="A0A1F6PB82"/>
<feature type="transmembrane region" description="Helical" evidence="6">
    <location>
        <begin position="12"/>
        <end position="30"/>
    </location>
</feature>
<evidence type="ECO:0000256" key="5">
    <source>
        <dbReference type="ARBA" id="ARBA00023136"/>
    </source>
</evidence>
<keyword evidence="5 6" id="KW-0472">Membrane</keyword>
<dbReference type="STRING" id="1798705.A2563_02090"/>
<evidence type="ECO:0000256" key="4">
    <source>
        <dbReference type="ARBA" id="ARBA00022989"/>
    </source>
</evidence>
<organism evidence="8 9">
    <name type="scientific">Candidatus Magasanikbacteria bacterium RIFOXYD1_FULL_40_23</name>
    <dbReference type="NCBI Taxonomy" id="1798705"/>
    <lineage>
        <taxon>Bacteria</taxon>
        <taxon>Candidatus Magasanikiibacteriota</taxon>
    </lineage>
</organism>
<feature type="domain" description="Polysaccharide chain length determinant N-terminal" evidence="7">
    <location>
        <begin position="3"/>
        <end position="81"/>
    </location>
</feature>
<accession>A0A1F6PB82</accession>
<name>A0A1F6PB82_9BACT</name>
<gene>
    <name evidence="8" type="ORF">A2563_02090</name>
</gene>
<evidence type="ECO:0000313" key="8">
    <source>
        <dbReference type="EMBL" id="OGH93378.1"/>
    </source>
</evidence>
<evidence type="ECO:0000256" key="3">
    <source>
        <dbReference type="ARBA" id="ARBA00022692"/>
    </source>
</evidence>
<keyword evidence="4 6" id="KW-1133">Transmembrane helix</keyword>
<evidence type="ECO:0000256" key="6">
    <source>
        <dbReference type="SAM" id="Phobius"/>
    </source>
</evidence>